<sequence length="103" mass="12213">MDELIKLDDSISPGDFIKYFDEYGEQKGFGFFVKKIIHPNQPLTKSRILVKSIKGNKMWSVNIKKFDIMYKKHQAPYQGSDIRNLFLTSSKFKEIQDLYYKHD</sequence>
<dbReference type="EMBL" id="MN448274">
    <property type="protein sequence ID" value="QFG73984.1"/>
    <property type="molecule type" value="Genomic_DNA"/>
</dbReference>
<organism evidence="1">
    <name type="scientific">Megaviridae environmental sample</name>
    <dbReference type="NCBI Taxonomy" id="1737588"/>
    <lineage>
        <taxon>Viruses</taxon>
        <taxon>Varidnaviria</taxon>
        <taxon>Bamfordvirae</taxon>
        <taxon>Nucleocytoviricota</taxon>
        <taxon>Megaviricetes</taxon>
        <taxon>Imitervirales</taxon>
        <taxon>Mimiviridae</taxon>
        <taxon>environmental samples</taxon>
    </lineage>
</organism>
<reference evidence="1" key="1">
    <citation type="journal article" date="2019" name="Philos. Trans. R. Soc. Lond., B, Biol. Sci.">
        <title>Targeted metagenomic recovery of four divergent viruses reveals shared and distinctive characteristics of giant viruses of marine eukaryotes.</title>
        <authorList>
            <person name="Needham D.M."/>
            <person name="Poirier C."/>
            <person name="Hehenberger E."/>
            <person name="Jimenez V."/>
            <person name="Swalwell J.E."/>
            <person name="Santoro A.E."/>
            <person name="Worden A.Z."/>
        </authorList>
    </citation>
    <scope>NUCLEOTIDE SEQUENCE</scope>
    <source>
        <strain evidence="1">OPacV-662</strain>
    </source>
</reference>
<proteinExistence type="predicted"/>
<protein>
    <submittedName>
        <fullName evidence="1">Uncharacterized protein</fullName>
    </submittedName>
</protein>
<name>A0A5J6VJD3_9VIRU</name>
<evidence type="ECO:0000313" key="1">
    <source>
        <dbReference type="EMBL" id="QFG73984.1"/>
    </source>
</evidence>
<accession>A0A5J6VJD3</accession>